<evidence type="ECO:0000313" key="4">
    <source>
        <dbReference type="Proteomes" id="UP000250915"/>
    </source>
</evidence>
<evidence type="ECO:0000259" key="2">
    <source>
        <dbReference type="Pfam" id="PF02899"/>
    </source>
</evidence>
<dbReference type="Gene3D" id="1.10.150.130">
    <property type="match status" value="1"/>
</dbReference>
<dbReference type="GO" id="GO:0003677">
    <property type="term" value="F:DNA binding"/>
    <property type="evidence" value="ECO:0007669"/>
    <property type="project" value="UniProtKB-KW"/>
</dbReference>
<protein>
    <submittedName>
        <fullName evidence="3">Integrase</fullName>
    </submittedName>
</protein>
<sequence length="81" mass="9923">MAPDRRVDARLSTYAQTRIFRGYTAETRRNHVTDLRLFLTFLWAKKVGWWEATRDDVEDYEHWRRFAEHNPRRIGGAKWDR</sequence>
<dbReference type="InterPro" id="IPR010998">
    <property type="entry name" value="Integrase_recombinase_N"/>
</dbReference>
<dbReference type="EMBL" id="QMEV01000040">
    <property type="protein sequence ID" value="RAV08112.1"/>
    <property type="molecule type" value="Genomic_DNA"/>
</dbReference>
<dbReference type="GO" id="GO:0015074">
    <property type="term" value="P:DNA integration"/>
    <property type="evidence" value="ECO:0007669"/>
    <property type="project" value="InterPro"/>
</dbReference>
<reference evidence="3 4" key="1">
    <citation type="submission" date="2018-06" db="EMBL/GenBank/DDBJ databases">
        <title>NTM in soil in Japan.</title>
        <authorList>
            <person name="Ohya K."/>
        </authorList>
    </citation>
    <scope>NUCLEOTIDE SEQUENCE [LARGE SCALE GENOMIC DNA]</scope>
    <source>
        <strain evidence="3 4">GF28</strain>
    </source>
</reference>
<dbReference type="InterPro" id="IPR004107">
    <property type="entry name" value="Integrase_SAM-like_N"/>
</dbReference>
<evidence type="ECO:0000256" key="1">
    <source>
        <dbReference type="ARBA" id="ARBA00023125"/>
    </source>
</evidence>
<keyword evidence="1" id="KW-0238">DNA-binding</keyword>
<evidence type="ECO:0000313" key="3">
    <source>
        <dbReference type="EMBL" id="RAV08112.1"/>
    </source>
</evidence>
<organism evidence="3 4">
    <name type="scientific">Mycobacterium colombiense</name>
    <dbReference type="NCBI Taxonomy" id="339268"/>
    <lineage>
        <taxon>Bacteria</taxon>
        <taxon>Bacillati</taxon>
        <taxon>Actinomycetota</taxon>
        <taxon>Actinomycetes</taxon>
        <taxon>Mycobacteriales</taxon>
        <taxon>Mycobacteriaceae</taxon>
        <taxon>Mycobacterium</taxon>
        <taxon>Mycobacterium avium complex (MAC)</taxon>
    </lineage>
</organism>
<accession>A0A329LM50</accession>
<feature type="non-terminal residue" evidence="3">
    <location>
        <position position="81"/>
    </location>
</feature>
<feature type="domain" description="Integrase SAM-like N-terminal" evidence="2">
    <location>
        <begin position="21"/>
        <end position="65"/>
    </location>
</feature>
<dbReference type="Proteomes" id="UP000250915">
    <property type="component" value="Unassembled WGS sequence"/>
</dbReference>
<name>A0A329LM50_9MYCO</name>
<gene>
    <name evidence="3" type="ORF">DQP57_17325</name>
</gene>
<comment type="caution">
    <text evidence="3">The sequence shown here is derived from an EMBL/GenBank/DDBJ whole genome shotgun (WGS) entry which is preliminary data.</text>
</comment>
<dbReference type="Pfam" id="PF02899">
    <property type="entry name" value="Phage_int_SAM_1"/>
    <property type="match status" value="1"/>
</dbReference>
<dbReference type="AlphaFoldDB" id="A0A329LM50"/>
<dbReference type="SUPFAM" id="SSF47823">
    <property type="entry name" value="lambda integrase-like, N-terminal domain"/>
    <property type="match status" value="1"/>
</dbReference>
<proteinExistence type="predicted"/>